<evidence type="ECO:0000313" key="1">
    <source>
        <dbReference type="EMBL" id="SET32306.1"/>
    </source>
</evidence>
<organism evidence="1 2">
    <name type="scientific">Salinibacillus kushneri</name>
    <dbReference type="NCBI Taxonomy" id="237682"/>
    <lineage>
        <taxon>Bacteria</taxon>
        <taxon>Bacillati</taxon>
        <taxon>Bacillota</taxon>
        <taxon>Bacilli</taxon>
        <taxon>Bacillales</taxon>
        <taxon>Bacillaceae</taxon>
        <taxon>Salinibacillus</taxon>
    </lineage>
</organism>
<name>A0A1I0DJI4_9BACI</name>
<keyword evidence="2" id="KW-1185">Reference proteome</keyword>
<gene>
    <name evidence="1" type="ORF">SAMN05421676_10438</name>
</gene>
<evidence type="ECO:0000313" key="2">
    <source>
        <dbReference type="Proteomes" id="UP000199095"/>
    </source>
</evidence>
<reference evidence="2" key="1">
    <citation type="submission" date="2016-10" db="EMBL/GenBank/DDBJ databases">
        <authorList>
            <person name="Varghese N."/>
            <person name="Submissions S."/>
        </authorList>
    </citation>
    <scope>NUCLEOTIDE SEQUENCE [LARGE SCALE GENOMIC DNA]</scope>
    <source>
        <strain evidence="2">CGMCC 1.3566</strain>
    </source>
</reference>
<dbReference type="EMBL" id="FOHJ01000004">
    <property type="protein sequence ID" value="SET32306.1"/>
    <property type="molecule type" value="Genomic_DNA"/>
</dbReference>
<proteinExistence type="predicted"/>
<sequence>MKKYWKCTAIIAVIVFSIGTFYVNSAISADQNPEFVMKTESGDAKEIEPLVLEGNYQGDSSMNYVSKSLKITEDGTDYTNRSFLDRLIGSPTPVIKELQDEYHGFMRGKTPAVSLFFENNQRLAYANVEYKIGDNSLKTRDYTFDISLLNKEDGSTDSFTMKIPDGEELDHIFVEDVQIVDGELNIITENTVRNSDNIFNEKHVYTIDIENQEVKNHEAIHAPKGQENSQSEIQLIESEMSTTAHEKLLLLKTDRKIINDSESTRAEEINRELISYNLKTKDKGKISGDLNLNENEISSFDGSTVYLTKVDGQEHVITPFHLEDRQIGTAFRFQLSDKPNIKEPPMIRIKDGKLYATSQRMNSKIDGNVIVADLKTGETLYKGKLGIKDAEDEKDDYDLYINDMFVK</sequence>
<dbReference type="OrthoDB" id="2433869at2"/>
<dbReference type="RefSeq" id="WP_093133281.1">
    <property type="nucleotide sequence ID" value="NZ_FOHJ01000004.1"/>
</dbReference>
<accession>A0A1I0DJI4</accession>
<dbReference type="STRING" id="237682.SAMN05421676_10438"/>
<dbReference type="Proteomes" id="UP000199095">
    <property type="component" value="Unassembled WGS sequence"/>
</dbReference>
<dbReference type="AlphaFoldDB" id="A0A1I0DJI4"/>
<protein>
    <submittedName>
        <fullName evidence="1">Uncharacterized protein</fullName>
    </submittedName>
</protein>